<dbReference type="KEGG" id="tva:4760969"/>
<protein>
    <submittedName>
        <fullName evidence="2">Uncharacterized protein</fullName>
    </submittedName>
</protein>
<dbReference type="RefSeq" id="XP_001315350.1">
    <property type="nucleotide sequence ID" value="XM_001315315.1"/>
</dbReference>
<dbReference type="AlphaFoldDB" id="A2EW41"/>
<gene>
    <name evidence="2" type="ORF">TVAG_329000</name>
</gene>
<name>A2EW41_TRIV3</name>
<dbReference type="InParanoid" id="A2EW41"/>
<sequence>MFVLATLTISAAKTQDQWFKHYNEHFVVPYFKKLDKKNATALKYLAQPEYFHSVILPRMQREIYKGIMNQTFHFKPKYNYTMSRRVKNSLSKETMRFLKLTHPQGLINPAIPYMMKYINNAVNGYSEFDTSLEKNALPKQITDPFVRLGEMIKREAAKYSVVNSTVEKVKKFLREAPKDQTIVLTKQKVQDLLAKARQTAVALIKEAESKQNAEEEEDPENAWITDLAKKYAQELGVTAAVEKAKHTIGAFYDKYIKRQPKVESNILWKYFPPKEIERHVKEILGTMRTYQQADKNFYNPSIVDQWWRPAPKANKKYVRPEFRPYFEWI</sequence>
<dbReference type="Proteomes" id="UP000001542">
    <property type="component" value="Unassembled WGS sequence"/>
</dbReference>
<reference evidence="2" key="2">
    <citation type="journal article" date="2007" name="Science">
        <title>Draft genome sequence of the sexually transmitted pathogen Trichomonas vaginalis.</title>
        <authorList>
            <person name="Carlton J.M."/>
            <person name="Hirt R.P."/>
            <person name="Silva J.C."/>
            <person name="Delcher A.L."/>
            <person name="Schatz M."/>
            <person name="Zhao Q."/>
            <person name="Wortman J.R."/>
            <person name="Bidwell S.L."/>
            <person name="Alsmark U.C.M."/>
            <person name="Besteiro S."/>
            <person name="Sicheritz-Ponten T."/>
            <person name="Noel C.J."/>
            <person name="Dacks J.B."/>
            <person name="Foster P.G."/>
            <person name="Simillion C."/>
            <person name="Van de Peer Y."/>
            <person name="Miranda-Saavedra D."/>
            <person name="Barton G.J."/>
            <person name="Westrop G.D."/>
            <person name="Mueller S."/>
            <person name="Dessi D."/>
            <person name="Fiori P.L."/>
            <person name="Ren Q."/>
            <person name="Paulsen I."/>
            <person name="Zhang H."/>
            <person name="Bastida-Corcuera F.D."/>
            <person name="Simoes-Barbosa A."/>
            <person name="Brown M.T."/>
            <person name="Hayes R.D."/>
            <person name="Mukherjee M."/>
            <person name="Okumura C.Y."/>
            <person name="Schneider R."/>
            <person name="Smith A.J."/>
            <person name="Vanacova S."/>
            <person name="Villalvazo M."/>
            <person name="Haas B.J."/>
            <person name="Pertea M."/>
            <person name="Feldblyum T.V."/>
            <person name="Utterback T.R."/>
            <person name="Shu C.L."/>
            <person name="Osoegawa K."/>
            <person name="de Jong P.J."/>
            <person name="Hrdy I."/>
            <person name="Horvathova L."/>
            <person name="Zubacova Z."/>
            <person name="Dolezal P."/>
            <person name="Malik S.B."/>
            <person name="Logsdon J.M. Jr."/>
            <person name="Henze K."/>
            <person name="Gupta A."/>
            <person name="Wang C.C."/>
            <person name="Dunne R.L."/>
            <person name="Upcroft J.A."/>
            <person name="Upcroft P."/>
            <person name="White O."/>
            <person name="Salzberg S.L."/>
            <person name="Tang P."/>
            <person name="Chiu C.-H."/>
            <person name="Lee Y.-S."/>
            <person name="Embley T.M."/>
            <person name="Coombs G.H."/>
            <person name="Mottram J.C."/>
            <person name="Tachezy J."/>
            <person name="Fraser-Liggett C.M."/>
            <person name="Johnson P.J."/>
        </authorList>
    </citation>
    <scope>NUCLEOTIDE SEQUENCE [LARGE SCALE GENOMIC DNA]</scope>
    <source>
        <strain evidence="2">G3</strain>
    </source>
</reference>
<evidence type="ECO:0000313" key="2">
    <source>
        <dbReference type="EMBL" id="EAY03127.1"/>
    </source>
</evidence>
<dbReference type="SMR" id="A2EW41"/>
<dbReference type="EMBL" id="DS113514">
    <property type="protein sequence ID" value="EAY03127.1"/>
    <property type="molecule type" value="Genomic_DNA"/>
</dbReference>
<evidence type="ECO:0000256" key="1">
    <source>
        <dbReference type="SAM" id="Coils"/>
    </source>
</evidence>
<dbReference type="VEuPathDB" id="TrichDB:TVAGG3_0687030"/>
<feature type="coiled-coil region" evidence="1">
    <location>
        <begin position="186"/>
        <end position="217"/>
    </location>
</feature>
<evidence type="ECO:0000313" key="3">
    <source>
        <dbReference type="Proteomes" id="UP000001542"/>
    </source>
</evidence>
<proteinExistence type="predicted"/>
<keyword evidence="1" id="KW-0175">Coiled coil</keyword>
<reference evidence="2" key="1">
    <citation type="submission" date="2006-10" db="EMBL/GenBank/DDBJ databases">
        <authorList>
            <person name="Amadeo P."/>
            <person name="Zhao Q."/>
            <person name="Wortman J."/>
            <person name="Fraser-Liggett C."/>
            <person name="Carlton J."/>
        </authorList>
    </citation>
    <scope>NUCLEOTIDE SEQUENCE</scope>
    <source>
        <strain evidence="2">G3</strain>
    </source>
</reference>
<dbReference type="VEuPathDB" id="TrichDB:TVAG_329000"/>
<accession>A2EW41</accession>
<keyword evidence="3" id="KW-1185">Reference proteome</keyword>
<organism evidence="2 3">
    <name type="scientific">Trichomonas vaginalis (strain ATCC PRA-98 / G3)</name>
    <dbReference type="NCBI Taxonomy" id="412133"/>
    <lineage>
        <taxon>Eukaryota</taxon>
        <taxon>Metamonada</taxon>
        <taxon>Parabasalia</taxon>
        <taxon>Trichomonadida</taxon>
        <taxon>Trichomonadidae</taxon>
        <taxon>Trichomonas</taxon>
    </lineage>
</organism>